<proteinExistence type="predicted"/>
<keyword evidence="1" id="KW-0472">Membrane</keyword>
<dbReference type="EMBL" id="DF144327">
    <property type="protein sequence ID" value="GAA56652.1"/>
    <property type="molecule type" value="Genomic_DNA"/>
</dbReference>
<dbReference type="Proteomes" id="UP000008909">
    <property type="component" value="Unassembled WGS sequence"/>
</dbReference>
<keyword evidence="3" id="KW-1185">Reference proteome</keyword>
<evidence type="ECO:0000313" key="3">
    <source>
        <dbReference type="Proteomes" id="UP000008909"/>
    </source>
</evidence>
<sequence>MLVERLLKHQTVMLLRSYNMWDHRSLHECPSRLINHTRCSPRKFFKNQSPPQNIIIYVTNGAPSMIVTRFIVKCVDMLRTNSEFVQLVYQLSVGNDERQFILPPHTLLTDALLNRFVGRFNMSPNFVAGAISAGQLGDHIRPKTFTDVNPTFQDRLCARTCKTPEAYDRQHVQLYNKSLDIKVYFESWICQEAPLQSSNKHLRNEDALLVRAISGPILADILMAKLEGATLNTLGCLALVFAIGCILMVDSMKGRVRCSAQCWEQLPKCKQRCKVIRMSERACNEQCQGQVTACIRDDCGVSEYVDTAEEHSKYA</sequence>
<keyword evidence="1" id="KW-0812">Transmembrane</keyword>
<gene>
    <name evidence="2" type="ORF">CLF_111313</name>
</gene>
<reference evidence="2" key="1">
    <citation type="journal article" date="2011" name="Genome Biol.">
        <title>The draft genome of the carcinogenic human liver fluke Clonorchis sinensis.</title>
        <authorList>
            <person name="Wang X."/>
            <person name="Chen W."/>
            <person name="Huang Y."/>
            <person name="Sun J."/>
            <person name="Men J."/>
            <person name="Liu H."/>
            <person name="Luo F."/>
            <person name="Guo L."/>
            <person name="Lv X."/>
            <person name="Deng C."/>
            <person name="Zhou C."/>
            <person name="Fan Y."/>
            <person name="Li X."/>
            <person name="Huang L."/>
            <person name="Hu Y."/>
            <person name="Liang C."/>
            <person name="Hu X."/>
            <person name="Xu J."/>
            <person name="Yu X."/>
        </authorList>
    </citation>
    <scope>NUCLEOTIDE SEQUENCE [LARGE SCALE GENOMIC DNA]</scope>
    <source>
        <strain evidence="2">Henan</strain>
    </source>
</reference>
<organism evidence="2 3">
    <name type="scientific">Clonorchis sinensis</name>
    <name type="common">Chinese liver fluke</name>
    <dbReference type="NCBI Taxonomy" id="79923"/>
    <lineage>
        <taxon>Eukaryota</taxon>
        <taxon>Metazoa</taxon>
        <taxon>Spiralia</taxon>
        <taxon>Lophotrochozoa</taxon>
        <taxon>Platyhelminthes</taxon>
        <taxon>Trematoda</taxon>
        <taxon>Digenea</taxon>
        <taxon>Opisthorchiida</taxon>
        <taxon>Opisthorchiata</taxon>
        <taxon>Opisthorchiidae</taxon>
        <taxon>Clonorchis</taxon>
    </lineage>
</organism>
<dbReference type="AlphaFoldDB" id="G7YUM2"/>
<protein>
    <submittedName>
        <fullName evidence="2">Uncharacterized protein</fullName>
    </submittedName>
</protein>
<keyword evidence="1" id="KW-1133">Transmembrane helix</keyword>
<accession>G7YUM2</accession>
<evidence type="ECO:0000256" key="1">
    <source>
        <dbReference type="SAM" id="Phobius"/>
    </source>
</evidence>
<evidence type="ECO:0000313" key="2">
    <source>
        <dbReference type="EMBL" id="GAA56652.1"/>
    </source>
</evidence>
<reference key="2">
    <citation type="submission" date="2011-10" db="EMBL/GenBank/DDBJ databases">
        <title>The genome and transcriptome sequence of Clonorchis sinensis provide insights into the carcinogenic liver fluke.</title>
        <authorList>
            <person name="Wang X."/>
            <person name="Huang Y."/>
            <person name="Chen W."/>
            <person name="Liu H."/>
            <person name="Guo L."/>
            <person name="Chen Y."/>
            <person name="Luo F."/>
            <person name="Zhou W."/>
            <person name="Sun J."/>
            <person name="Mao Q."/>
            <person name="Liang P."/>
            <person name="Zhou C."/>
            <person name="Tian Y."/>
            <person name="Men J."/>
            <person name="Lv X."/>
            <person name="Huang L."/>
            <person name="Zhou J."/>
            <person name="Hu Y."/>
            <person name="Li R."/>
            <person name="Zhang F."/>
            <person name="Lei H."/>
            <person name="Li X."/>
            <person name="Hu X."/>
            <person name="Liang C."/>
            <person name="Xu J."/>
            <person name="Wu Z."/>
            <person name="Yu X."/>
        </authorList>
    </citation>
    <scope>NUCLEOTIDE SEQUENCE</scope>
    <source>
        <strain>Henan</strain>
    </source>
</reference>
<feature type="transmembrane region" description="Helical" evidence="1">
    <location>
        <begin position="230"/>
        <end position="249"/>
    </location>
</feature>
<name>G7YUM2_CLOSI</name>